<dbReference type="Proteomes" id="UP001057402">
    <property type="component" value="Chromosome 4"/>
</dbReference>
<gene>
    <name evidence="1" type="ORF">MLD38_010699</name>
</gene>
<evidence type="ECO:0000313" key="2">
    <source>
        <dbReference type="Proteomes" id="UP001057402"/>
    </source>
</evidence>
<reference evidence="2" key="1">
    <citation type="journal article" date="2023" name="Front. Plant Sci.">
        <title>Chromosomal-level genome assembly of Melastoma candidum provides insights into trichome evolution.</title>
        <authorList>
            <person name="Zhong Y."/>
            <person name="Wu W."/>
            <person name="Sun C."/>
            <person name="Zou P."/>
            <person name="Liu Y."/>
            <person name="Dai S."/>
            <person name="Zhou R."/>
        </authorList>
    </citation>
    <scope>NUCLEOTIDE SEQUENCE [LARGE SCALE GENOMIC DNA]</scope>
</reference>
<protein>
    <submittedName>
        <fullName evidence="1">Uncharacterized protein</fullName>
    </submittedName>
</protein>
<dbReference type="EMBL" id="CM042883">
    <property type="protein sequence ID" value="KAI4372473.1"/>
    <property type="molecule type" value="Genomic_DNA"/>
</dbReference>
<accession>A0ACB9R1S7</accession>
<keyword evidence="2" id="KW-1185">Reference proteome</keyword>
<name>A0ACB9R1S7_9MYRT</name>
<comment type="caution">
    <text evidence="1">The sequence shown here is derived from an EMBL/GenBank/DDBJ whole genome shotgun (WGS) entry which is preliminary data.</text>
</comment>
<sequence length="74" mass="8848">MEEQEGVEVTTNDTLSYLKEVKDMFHDQMEKYNMFLEVIKDFEAQRRMANLLTCAAIEEHKDINEVYSEVCFYL</sequence>
<evidence type="ECO:0000313" key="1">
    <source>
        <dbReference type="EMBL" id="KAI4372473.1"/>
    </source>
</evidence>
<organism evidence="1 2">
    <name type="scientific">Melastoma candidum</name>
    <dbReference type="NCBI Taxonomy" id="119954"/>
    <lineage>
        <taxon>Eukaryota</taxon>
        <taxon>Viridiplantae</taxon>
        <taxon>Streptophyta</taxon>
        <taxon>Embryophyta</taxon>
        <taxon>Tracheophyta</taxon>
        <taxon>Spermatophyta</taxon>
        <taxon>Magnoliopsida</taxon>
        <taxon>eudicotyledons</taxon>
        <taxon>Gunneridae</taxon>
        <taxon>Pentapetalae</taxon>
        <taxon>rosids</taxon>
        <taxon>malvids</taxon>
        <taxon>Myrtales</taxon>
        <taxon>Melastomataceae</taxon>
        <taxon>Melastomatoideae</taxon>
        <taxon>Melastomateae</taxon>
        <taxon>Melastoma</taxon>
    </lineage>
</organism>
<proteinExistence type="predicted"/>